<accession>A0A4Y2N602</accession>
<organism evidence="2 3">
    <name type="scientific">Araneus ventricosus</name>
    <name type="common">Orbweaver spider</name>
    <name type="synonym">Epeira ventricosa</name>
    <dbReference type="NCBI Taxonomy" id="182803"/>
    <lineage>
        <taxon>Eukaryota</taxon>
        <taxon>Metazoa</taxon>
        <taxon>Ecdysozoa</taxon>
        <taxon>Arthropoda</taxon>
        <taxon>Chelicerata</taxon>
        <taxon>Arachnida</taxon>
        <taxon>Araneae</taxon>
        <taxon>Araneomorphae</taxon>
        <taxon>Entelegynae</taxon>
        <taxon>Araneoidea</taxon>
        <taxon>Araneidae</taxon>
        <taxon>Araneus</taxon>
    </lineage>
</organism>
<dbReference type="EMBL" id="BGPR01126263">
    <property type="protein sequence ID" value="GBN34322.1"/>
    <property type="molecule type" value="Genomic_DNA"/>
</dbReference>
<keyword evidence="1" id="KW-0472">Membrane</keyword>
<evidence type="ECO:0000313" key="3">
    <source>
        <dbReference type="Proteomes" id="UP000499080"/>
    </source>
</evidence>
<reference evidence="2 3" key="1">
    <citation type="journal article" date="2019" name="Sci. Rep.">
        <title>Orb-weaving spider Araneus ventricosus genome elucidates the spidroin gene catalogue.</title>
        <authorList>
            <person name="Kono N."/>
            <person name="Nakamura H."/>
            <person name="Ohtoshi R."/>
            <person name="Moran D.A.P."/>
            <person name="Shinohara A."/>
            <person name="Yoshida Y."/>
            <person name="Fujiwara M."/>
            <person name="Mori M."/>
            <person name="Tomita M."/>
            <person name="Arakawa K."/>
        </authorList>
    </citation>
    <scope>NUCLEOTIDE SEQUENCE [LARGE SCALE GENOMIC DNA]</scope>
</reference>
<proteinExistence type="predicted"/>
<protein>
    <submittedName>
        <fullName evidence="2">Uncharacterized protein</fullName>
    </submittedName>
</protein>
<comment type="caution">
    <text evidence="2">The sequence shown here is derived from an EMBL/GenBank/DDBJ whole genome shotgun (WGS) entry which is preliminary data.</text>
</comment>
<keyword evidence="1" id="KW-0812">Transmembrane</keyword>
<feature type="transmembrane region" description="Helical" evidence="1">
    <location>
        <begin position="6"/>
        <end position="27"/>
    </location>
</feature>
<gene>
    <name evidence="2" type="ORF">AVEN_36669_1</name>
</gene>
<keyword evidence="1" id="KW-1133">Transmembrane helix</keyword>
<dbReference type="AlphaFoldDB" id="A0A4Y2N602"/>
<dbReference type="Proteomes" id="UP000499080">
    <property type="component" value="Unassembled WGS sequence"/>
</dbReference>
<evidence type="ECO:0000313" key="2">
    <source>
        <dbReference type="EMBL" id="GBN34322.1"/>
    </source>
</evidence>
<name>A0A4Y2N602_ARAVE</name>
<sequence length="116" mass="13066">MLDGNIQVYGYIPGSLYWGLTIFSLLLGKWKIWFTVSEFLAFEELAPYISGTGVRLGPYGKFVITEGSLYSRFIIPTKFPGNFQDLGILEIIHHSKAKIGLRAIIQNLLEKCIHAT</sequence>
<evidence type="ECO:0000256" key="1">
    <source>
        <dbReference type="SAM" id="Phobius"/>
    </source>
</evidence>
<keyword evidence="3" id="KW-1185">Reference proteome</keyword>